<feature type="domain" description="Fibronectin type-III" evidence="5">
    <location>
        <begin position="787"/>
        <end position="885"/>
    </location>
</feature>
<reference evidence="7" key="1">
    <citation type="submission" date="2025-08" db="UniProtKB">
        <authorList>
            <consortium name="RefSeq"/>
        </authorList>
    </citation>
    <scope>IDENTIFICATION</scope>
    <source>
        <tissue evidence="7">Whole body</tissue>
    </source>
</reference>
<evidence type="ECO:0000313" key="7">
    <source>
        <dbReference type="RefSeq" id="XP_025423029.1"/>
    </source>
</evidence>
<dbReference type="OrthoDB" id="6631079at2759"/>
<evidence type="ECO:0000313" key="6">
    <source>
        <dbReference type="Proteomes" id="UP000694846"/>
    </source>
</evidence>
<dbReference type="GeneID" id="112692547"/>
<evidence type="ECO:0000259" key="4">
    <source>
        <dbReference type="PROSITE" id="PS50026"/>
    </source>
</evidence>
<dbReference type="RefSeq" id="XP_025423029.1">
    <property type="nucleotide sequence ID" value="XM_025567244.1"/>
</dbReference>
<dbReference type="Gene3D" id="2.60.40.10">
    <property type="entry name" value="Immunoglobulins"/>
    <property type="match status" value="3"/>
</dbReference>
<sequence>MCLSYLFNSYKIIFTIIVLAFNVINVLSKYEIVEKNPNVTVSVLSYMEIDNYDVTTIYKVTDLSNNISNEVGFKNENFCSIFHNKYSIEVHTRTNAIGLPIRIDNLLNDTEIPNDTIFQDNTFIEYVYVPDDWNKTFTTNTGDLCDPETNSYHSSLSGNGYVECLNVMEYINTESIEERELENFLNITWEPQKTFNSLAIEYVFNKNALFNIIIYIYDENHEQLYFSELKRSVNKTTLIIKNLHFELEKTYTIMFFKRGNKIIDIPEFKIYFGIYQITRQYISEIAKDLKITLPTFRDNFKNHLLPFHVIGSTNDIRKTQNYNNISISNCLNGGYKIITQKMCICPPGFKGKLCEIGCGSNTYGADCTSHCSFYKSGCKGMYLCTSSFGCTCPAGLTGPLCNQNCPSHKYGNDCTQNCSSKCFNQTCNRYTGACSKGCPSPYIPPDCIEKYMYLLNAPELVSANVNDITIKINFKLNNFNSDKGLTNLKHYYQILYKTPEDTTYTHTKSRLLHLNEVKEVTIKHLKPDTTYTIGILLIRNDGNYNDQNIAFVNSKTTCKIPEPKTNDYTIKVTQESNTTKITWDEIPLTPENCKITKYTLTLKSKNVEDNFNENYTIENTNNTSYDIEDLIDNYEYSLIITPWVLSNPLPSSSAYNFTSLYRDQNRDIGIEGIQASTIENNNKLITNYTIHVSWIFVNYDQVNSTIIEPPIIVKYKINRIFSCSLDEIKNANWTSKEVRGKTSYEISDVTPNAQYMIQVVLHSEDKNEDIIQRKNTVYALIPATKPSLRPLLVEPLQTVNNSVTVKWNIDPKNCAKLNGEFLGFFVILYSNNNKQTFEYITKEYYYDSTYNLNSDTDYEIKVYALNDIGYNTEYFLLNNFTTKIIKPVPIIDDLLIYKKSVKNKMLGLRWKYSNVSNIENIEKFNIFVYGTNTTNVIKENYIEPKKCSNWPEFYCYTIEDLDLKNINEVKVNASDNLNVSETSTVIYKPGDKLPSPPLNLKCINITSTTVTLQWDIPWVFNGLLKSFFITVQDTSESEIPEIKEYVVEETSNYTYLIDDLKPGSTYSIDVVAATPYHSSPASIEITTKST</sequence>
<dbReference type="CDD" id="cd00063">
    <property type="entry name" value="FN3"/>
    <property type="match status" value="2"/>
</dbReference>
<dbReference type="InterPro" id="IPR000742">
    <property type="entry name" value="EGF"/>
</dbReference>
<dbReference type="Gene3D" id="2.170.300.10">
    <property type="entry name" value="Tie2 ligand-binding domain superfamily"/>
    <property type="match status" value="1"/>
</dbReference>
<dbReference type="InterPro" id="IPR036116">
    <property type="entry name" value="FN3_sf"/>
</dbReference>
<organism evidence="6 7">
    <name type="scientific">Sipha flava</name>
    <name type="common">yellow sugarcane aphid</name>
    <dbReference type="NCBI Taxonomy" id="143950"/>
    <lineage>
        <taxon>Eukaryota</taxon>
        <taxon>Metazoa</taxon>
        <taxon>Ecdysozoa</taxon>
        <taxon>Arthropoda</taxon>
        <taxon>Hexapoda</taxon>
        <taxon>Insecta</taxon>
        <taxon>Pterygota</taxon>
        <taxon>Neoptera</taxon>
        <taxon>Paraneoptera</taxon>
        <taxon>Hemiptera</taxon>
        <taxon>Sternorrhyncha</taxon>
        <taxon>Aphidomorpha</taxon>
        <taxon>Aphidoidea</taxon>
        <taxon>Aphididae</taxon>
        <taxon>Sipha</taxon>
    </lineage>
</organism>
<dbReference type="Pfam" id="PF00041">
    <property type="entry name" value="fn3"/>
    <property type="match status" value="1"/>
</dbReference>
<gene>
    <name evidence="7" type="primary">LOC112692547</name>
</gene>
<keyword evidence="2" id="KW-0245">EGF-like domain</keyword>
<dbReference type="PROSITE" id="PS00022">
    <property type="entry name" value="EGF_1"/>
    <property type="match status" value="1"/>
</dbReference>
<proteinExistence type="predicted"/>
<name>A0A8B8GIG2_9HEMI</name>
<keyword evidence="6" id="KW-1185">Reference proteome</keyword>
<dbReference type="PANTHER" id="PTHR13817:SF73">
    <property type="entry name" value="FIBRONECTIN TYPE-III DOMAIN-CONTAINING PROTEIN"/>
    <property type="match status" value="1"/>
</dbReference>
<evidence type="ECO:0000259" key="5">
    <source>
        <dbReference type="PROSITE" id="PS50853"/>
    </source>
</evidence>
<comment type="caution">
    <text evidence="2">Lacks conserved residue(s) required for the propagation of feature annotation.</text>
</comment>
<keyword evidence="1" id="KW-0677">Repeat</keyword>
<keyword evidence="2" id="KW-1015">Disulfide bond</keyword>
<feature type="domain" description="Fibronectin type-III" evidence="5">
    <location>
        <begin position="563"/>
        <end position="663"/>
    </location>
</feature>
<keyword evidence="3" id="KW-0812">Transmembrane</keyword>
<dbReference type="Proteomes" id="UP000694846">
    <property type="component" value="Unplaced"/>
</dbReference>
<keyword evidence="3" id="KW-1133">Transmembrane helix</keyword>
<accession>A0A8B8GIG2</accession>
<feature type="domain" description="Fibronectin type-III" evidence="5">
    <location>
        <begin position="996"/>
        <end position="1090"/>
    </location>
</feature>
<dbReference type="SUPFAM" id="SSF49265">
    <property type="entry name" value="Fibronectin type III"/>
    <property type="match status" value="3"/>
</dbReference>
<dbReference type="InterPro" id="IPR050964">
    <property type="entry name" value="Striated_Muscle_Regulatory"/>
</dbReference>
<feature type="domain" description="EGF-like" evidence="4">
    <location>
        <begin position="321"/>
        <end position="355"/>
    </location>
</feature>
<dbReference type="SMART" id="SM00060">
    <property type="entry name" value="FN3"/>
    <property type="match status" value="5"/>
</dbReference>
<evidence type="ECO:0000256" key="1">
    <source>
        <dbReference type="ARBA" id="ARBA00022737"/>
    </source>
</evidence>
<feature type="transmembrane region" description="Helical" evidence="3">
    <location>
        <begin position="12"/>
        <end position="30"/>
    </location>
</feature>
<dbReference type="InterPro" id="IPR013783">
    <property type="entry name" value="Ig-like_fold"/>
</dbReference>
<feature type="disulfide bond" evidence="2">
    <location>
        <begin position="345"/>
        <end position="354"/>
    </location>
</feature>
<dbReference type="PROSITE" id="PS50026">
    <property type="entry name" value="EGF_3"/>
    <property type="match status" value="1"/>
</dbReference>
<protein>
    <submittedName>
        <fullName evidence="7">Uncharacterized protein LOC112692547</fullName>
    </submittedName>
</protein>
<evidence type="ECO:0000256" key="2">
    <source>
        <dbReference type="PROSITE-ProRule" id="PRU00076"/>
    </source>
</evidence>
<dbReference type="PROSITE" id="PS50853">
    <property type="entry name" value="FN3"/>
    <property type="match status" value="3"/>
</dbReference>
<evidence type="ECO:0000256" key="3">
    <source>
        <dbReference type="SAM" id="Phobius"/>
    </source>
</evidence>
<dbReference type="PANTHER" id="PTHR13817">
    <property type="entry name" value="TITIN"/>
    <property type="match status" value="1"/>
</dbReference>
<keyword evidence="3" id="KW-0472">Membrane</keyword>
<dbReference type="AlphaFoldDB" id="A0A8B8GIG2"/>
<dbReference type="InterPro" id="IPR003961">
    <property type="entry name" value="FN3_dom"/>
</dbReference>